<reference evidence="7 8" key="1">
    <citation type="journal article" date="2021" name="Int. J. Syst. Evol. Microbiol.">
        <title>Reticulibacter mediterranei gen. nov., sp. nov., within the new family Reticulibacteraceae fam. nov., and Ktedonospora formicarum gen. nov., sp. nov., Ktedonobacter robiniae sp. nov., Dictyobacter formicarum sp. nov. and Dictyobacter arantiisoli sp. nov., belonging to the class Ktedonobacteria.</title>
        <authorList>
            <person name="Yabe S."/>
            <person name="Zheng Y."/>
            <person name="Wang C.M."/>
            <person name="Sakai Y."/>
            <person name="Abe K."/>
            <person name="Yokota A."/>
            <person name="Donadio S."/>
            <person name="Cavaletti L."/>
            <person name="Monciardini P."/>
        </authorList>
    </citation>
    <scope>NUCLEOTIDE SEQUENCE [LARGE SCALE GENOMIC DNA]</scope>
    <source>
        <strain evidence="7 8">SOSP1-30</strain>
    </source>
</reference>
<evidence type="ECO:0000259" key="6">
    <source>
        <dbReference type="PROSITE" id="PS51350"/>
    </source>
</evidence>
<keyword evidence="8" id="KW-1185">Reference proteome</keyword>
<evidence type="ECO:0000313" key="7">
    <source>
        <dbReference type="EMBL" id="GHO55629.1"/>
    </source>
</evidence>
<dbReference type="EMBL" id="BNJG01000001">
    <property type="protein sequence ID" value="GHO55629.1"/>
    <property type="molecule type" value="Genomic_DNA"/>
</dbReference>
<dbReference type="Proteomes" id="UP000654345">
    <property type="component" value="Unassembled WGS sequence"/>
</dbReference>
<comment type="subcellular location">
    <subcellularLocation>
        <location evidence="2">Cytoplasm</location>
    </subcellularLocation>
</comment>
<dbReference type="PROSITE" id="PS00369">
    <property type="entry name" value="PTS_HPR_HIS"/>
    <property type="match status" value="1"/>
</dbReference>
<dbReference type="NCBIfam" id="TIGR01003">
    <property type="entry name" value="PTS_HPr_family"/>
    <property type="match status" value="1"/>
</dbReference>
<accession>A0ABQ3USC4</accession>
<evidence type="ECO:0000256" key="3">
    <source>
        <dbReference type="ARBA" id="ARBA00020422"/>
    </source>
</evidence>
<protein>
    <recommendedName>
        <fullName evidence="3">Phosphocarrier protein HPr</fullName>
    </recommendedName>
</protein>
<dbReference type="Gene3D" id="3.30.1340.10">
    <property type="entry name" value="HPr-like"/>
    <property type="match status" value="1"/>
</dbReference>
<name>A0ABQ3USC4_9CHLR</name>
<dbReference type="SUPFAM" id="SSF55594">
    <property type="entry name" value="HPr-like"/>
    <property type="match status" value="1"/>
</dbReference>
<keyword evidence="4" id="KW-0963">Cytoplasm</keyword>
<sequence>MATSQEVIIQHEVGLHARPAALFAKRAAQYASAISIENITKGSQPVNAKSMLRLLSASIQMNDQLRITAEGDDEQAAVKALCELIKQNFQETE</sequence>
<keyword evidence="5" id="KW-0598">Phosphotransferase system</keyword>
<comment type="caution">
    <text evidence="7">The sequence shown here is derived from an EMBL/GenBank/DDBJ whole genome shotgun (WGS) entry which is preliminary data.</text>
</comment>
<dbReference type="PANTHER" id="PTHR33705">
    <property type="entry name" value="PHOSPHOCARRIER PROTEIN HPR"/>
    <property type="match status" value="1"/>
</dbReference>
<evidence type="ECO:0000256" key="4">
    <source>
        <dbReference type="ARBA" id="ARBA00022490"/>
    </source>
</evidence>
<dbReference type="InterPro" id="IPR001020">
    <property type="entry name" value="PTS_HPr_His_P_site"/>
</dbReference>
<gene>
    <name evidence="7" type="ORF">KSB_41040</name>
</gene>
<dbReference type="PANTHER" id="PTHR33705:SF2">
    <property type="entry name" value="PHOSPHOCARRIER PROTEIN NPR"/>
    <property type="match status" value="1"/>
</dbReference>
<dbReference type="InterPro" id="IPR035895">
    <property type="entry name" value="HPr-like_sf"/>
</dbReference>
<comment type="function">
    <text evidence="1">General (non sugar-specific) component of the phosphoenolpyruvate-dependent sugar phosphotransferase system (sugar PTS). This major carbohydrate active-transport system catalyzes the phosphorylation of incoming sugar substrates concomitantly with their translocation across the cell membrane. The phosphoryl group from phosphoenolpyruvate (PEP) is transferred to the phosphoryl carrier protein HPr by enzyme I. Phospho-HPr then transfers it to the PTS EIIA domain.</text>
</comment>
<dbReference type="PRINTS" id="PR00107">
    <property type="entry name" value="PHOSPHOCPHPR"/>
</dbReference>
<proteinExistence type="predicted"/>
<dbReference type="InterPro" id="IPR000032">
    <property type="entry name" value="HPr-like"/>
</dbReference>
<evidence type="ECO:0000313" key="8">
    <source>
        <dbReference type="Proteomes" id="UP000654345"/>
    </source>
</evidence>
<evidence type="ECO:0000256" key="1">
    <source>
        <dbReference type="ARBA" id="ARBA00003681"/>
    </source>
</evidence>
<dbReference type="PROSITE" id="PS51350">
    <property type="entry name" value="PTS_HPR_DOM"/>
    <property type="match status" value="1"/>
</dbReference>
<evidence type="ECO:0000256" key="5">
    <source>
        <dbReference type="ARBA" id="ARBA00022683"/>
    </source>
</evidence>
<dbReference type="CDD" id="cd00367">
    <property type="entry name" value="PTS-HPr_like"/>
    <property type="match status" value="1"/>
</dbReference>
<dbReference type="Pfam" id="PF00381">
    <property type="entry name" value="PTS-HPr"/>
    <property type="match status" value="1"/>
</dbReference>
<dbReference type="RefSeq" id="WP_201372201.1">
    <property type="nucleotide sequence ID" value="NZ_BNJG01000001.1"/>
</dbReference>
<organism evidence="7 8">
    <name type="scientific">Ktedonobacter robiniae</name>
    <dbReference type="NCBI Taxonomy" id="2778365"/>
    <lineage>
        <taxon>Bacteria</taxon>
        <taxon>Bacillati</taxon>
        <taxon>Chloroflexota</taxon>
        <taxon>Ktedonobacteria</taxon>
        <taxon>Ktedonobacterales</taxon>
        <taxon>Ktedonobacteraceae</taxon>
        <taxon>Ktedonobacter</taxon>
    </lineage>
</organism>
<feature type="domain" description="HPr" evidence="6">
    <location>
        <begin position="2"/>
        <end position="92"/>
    </location>
</feature>
<dbReference type="InterPro" id="IPR050399">
    <property type="entry name" value="HPr"/>
</dbReference>
<evidence type="ECO:0000256" key="2">
    <source>
        <dbReference type="ARBA" id="ARBA00004496"/>
    </source>
</evidence>